<reference evidence="1" key="2">
    <citation type="submission" date="2015-07" db="EMBL/GenBank/DDBJ databases">
        <authorList>
            <person name="Noorani M."/>
        </authorList>
    </citation>
    <scope>NUCLEOTIDE SEQUENCE</scope>
    <source>
        <strain evidence="1">Yugu1</strain>
    </source>
</reference>
<sequence length="124" mass="13861">MSGAILLLDGPLPVWWQREEPPKSVVGWRPPFPGCSAWGIQRRRRALGPSSCIQRRRQPPLTGWHAAWHLTAMWHLVSTSRRDQGSQLLLQIVRSFILSSYIWPCGAQLRGLCRSVAAADVPGG</sequence>
<proteinExistence type="predicted"/>
<dbReference type="AlphaFoldDB" id="A0A368SLG9"/>
<evidence type="ECO:0000313" key="1">
    <source>
        <dbReference type="EMBL" id="RCV43277.1"/>
    </source>
</evidence>
<organism evidence="1">
    <name type="scientific">Setaria italica</name>
    <name type="common">Foxtail millet</name>
    <name type="synonym">Panicum italicum</name>
    <dbReference type="NCBI Taxonomy" id="4555"/>
    <lineage>
        <taxon>Eukaryota</taxon>
        <taxon>Viridiplantae</taxon>
        <taxon>Streptophyta</taxon>
        <taxon>Embryophyta</taxon>
        <taxon>Tracheophyta</taxon>
        <taxon>Spermatophyta</taxon>
        <taxon>Magnoliopsida</taxon>
        <taxon>Liliopsida</taxon>
        <taxon>Poales</taxon>
        <taxon>Poaceae</taxon>
        <taxon>PACMAD clade</taxon>
        <taxon>Panicoideae</taxon>
        <taxon>Panicodae</taxon>
        <taxon>Paniceae</taxon>
        <taxon>Cenchrinae</taxon>
        <taxon>Setaria</taxon>
    </lineage>
</organism>
<dbReference type="EMBL" id="CM003536">
    <property type="protein sequence ID" value="RCV43277.1"/>
    <property type="molecule type" value="Genomic_DNA"/>
</dbReference>
<dbReference type="EMBL" id="CM003536">
    <property type="protein sequence ID" value="RCV43276.1"/>
    <property type="molecule type" value="Genomic_DNA"/>
</dbReference>
<protein>
    <submittedName>
        <fullName evidence="1">Uncharacterized protein</fullName>
    </submittedName>
</protein>
<reference evidence="1" key="1">
    <citation type="journal article" date="2012" name="Nat. Biotechnol.">
        <title>Reference genome sequence of the model plant Setaria.</title>
        <authorList>
            <person name="Bennetzen J.L."/>
            <person name="Schmutz J."/>
            <person name="Wang H."/>
            <person name="Percifield R."/>
            <person name="Hawkins J."/>
            <person name="Pontaroli A.C."/>
            <person name="Estep M."/>
            <person name="Feng L."/>
            <person name="Vaughn J.N."/>
            <person name="Grimwood J."/>
            <person name="Jenkins J."/>
            <person name="Barry K."/>
            <person name="Lindquist E."/>
            <person name="Hellsten U."/>
            <person name="Deshpande S."/>
            <person name="Wang X."/>
            <person name="Wu X."/>
            <person name="Mitros T."/>
            <person name="Triplett J."/>
            <person name="Yang X."/>
            <person name="Ye C.Y."/>
            <person name="Mauro-Herrera M."/>
            <person name="Wang L."/>
            <person name="Li P."/>
            <person name="Sharma M."/>
            <person name="Sharma R."/>
            <person name="Ronald P.C."/>
            <person name="Panaud O."/>
            <person name="Kellogg E.A."/>
            <person name="Brutnell T.P."/>
            <person name="Doust A.N."/>
            <person name="Tuskan G.A."/>
            <person name="Rokhsar D."/>
            <person name="Devos K.M."/>
        </authorList>
    </citation>
    <scope>NUCLEOTIDE SEQUENCE [LARGE SCALE GENOMIC DNA]</scope>
    <source>
        <strain evidence="1">Yugu1</strain>
    </source>
</reference>
<accession>A0A368SLG9</accession>
<dbReference type="EMBL" id="CM003536">
    <property type="protein sequence ID" value="RCV43275.1"/>
    <property type="molecule type" value="Genomic_DNA"/>
</dbReference>
<gene>
    <name evidence="1" type="ORF">SETIT_9G281900v2</name>
</gene>
<name>A0A368SLG9_SETIT</name>